<sequence>MSNYNYSIDSGGHRVATVHVGTVPTVFSSSWVRTDVYFHRYCELDKQPAHVAVTSPSFSCLGRDWTVQLYFNDLNVHVSLKTSRRENILAGMSINSVAYWNSSITVKRSDLRNCLEYGALWIEVRMRMSDSNIHPCTFIPDNSSACRTLQKMFMDKESADVVFEIRGEQTQNNKSARETSPTTKFYAHRLILRHVAPLLAELCMTDKSPAVVELPNISPVVFEDLLLYIYGCKKTNFGDDVAHIKEVIEAADKYAVTNLKIDAEAWYTSKTILTLENVLEHLLYADSKNCARLKEAAVDFIFNNRVHTSNMRLLASAPKDVSIEISASVARSKGGDDGFWSMSICHLRRKAHEKGLDVDGSRYMLISALLESEAENA</sequence>
<dbReference type="InterPro" id="IPR011333">
    <property type="entry name" value="SKP1/BTB/POZ_sf"/>
</dbReference>
<dbReference type="PROSITE" id="PS50097">
    <property type="entry name" value="BTB"/>
    <property type="match status" value="1"/>
</dbReference>
<dbReference type="Proteomes" id="UP001530293">
    <property type="component" value="Unassembled WGS sequence"/>
</dbReference>
<dbReference type="Pfam" id="PF00651">
    <property type="entry name" value="BTB"/>
    <property type="match status" value="1"/>
</dbReference>
<dbReference type="CDD" id="cd18186">
    <property type="entry name" value="BTB_POZ_ZBTB_KLHL-like"/>
    <property type="match status" value="1"/>
</dbReference>
<gene>
    <name evidence="2" type="ORF">ACHAWU_001994</name>
</gene>
<dbReference type="Gene3D" id="3.30.710.10">
    <property type="entry name" value="Potassium Channel Kv1.1, Chain A"/>
    <property type="match status" value="1"/>
</dbReference>
<accession>A0ABD3MKR6</accession>
<evidence type="ECO:0000313" key="2">
    <source>
        <dbReference type="EMBL" id="KAL3763421.1"/>
    </source>
</evidence>
<dbReference type="CDD" id="cd14733">
    <property type="entry name" value="BACK"/>
    <property type="match status" value="1"/>
</dbReference>
<protein>
    <recommendedName>
        <fullName evidence="1">BTB domain-containing protein</fullName>
    </recommendedName>
</protein>
<dbReference type="SUPFAM" id="SSF54695">
    <property type="entry name" value="POZ domain"/>
    <property type="match status" value="1"/>
</dbReference>
<name>A0ABD3MKR6_9STRA</name>
<dbReference type="AlphaFoldDB" id="A0ABD3MKR6"/>
<dbReference type="InterPro" id="IPR000210">
    <property type="entry name" value="BTB/POZ_dom"/>
</dbReference>
<organism evidence="2 3">
    <name type="scientific">Discostella pseudostelligera</name>
    <dbReference type="NCBI Taxonomy" id="259834"/>
    <lineage>
        <taxon>Eukaryota</taxon>
        <taxon>Sar</taxon>
        <taxon>Stramenopiles</taxon>
        <taxon>Ochrophyta</taxon>
        <taxon>Bacillariophyta</taxon>
        <taxon>Coscinodiscophyceae</taxon>
        <taxon>Thalassiosirophycidae</taxon>
        <taxon>Stephanodiscales</taxon>
        <taxon>Stephanodiscaceae</taxon>
        <taxon>Discostella</taxon>
    </lineage>
</organism>
<evidence type="ECO:0000313" key="3">
    <source>
        <dbReference type="Proteomes" id="UP001530293"/>
    </source>
</evidence>
<dbReference type="PANTHER" id="PTHR24413">
    <property type="entry name" value="SPECKLE-TYPE POZ PROTEIN"/>
    <property type="match status" value="1"/>
</dbReference>
<reference evidence="2 3" key="1">
    <citation type="submission" date="2024-10" db="EMBL/GenBank/DDBJ databases">
        <title>Updated reference genomes for cyclostephanoid diatoms.</title>
        <authorList>
            <person name="Roberts W.R."/>
            <person name="Alverson A.J."/>
        </authorList>
    </citation>
    <scope>NUCLEOTIDE SEQUENCE [LARGE SCALE GENOMIC DNA]</scope>
    <source>
        <strain evidence="2 3">AJA232-27</strain>
    </source>
</reference>
<comment type="caution">
    <text evidence="2">The sequence shown here is derived from an EMBL/GenBank/DDBJ whole genome shotgun (WGS) entry which is preliminary data.</text>
</comment>
<proteinExistence type="predicted"/>
<feature type="domain" description="BTB" evidence="1">
    <location>
        <begin position="159"/>
        <end position="230"/>
    </location>
</feature>
<dbReference type="EMBL" id="JALLBG020000123">
    <property type="protein sequence ID" value="KAL3763421.1"/>
    <property type="molecule type" value="Genomic_DNA"/>
</dbReference>
<dbReference type="SMART" id="SM00225">
    <property type="entry name" value="BTB"/>
    <property type="match status" value="1"/>
</dbReference>
<keyword evidence="3" id="KW-1185">Reference proteome</keyword>
<dbReference type="Gene3D" id="6.10.250.3030">
    <property type="match status" value="1"/>
</dbReference>
<evidence type="ECO:0000259" key="1">
    <source>
        <dbReference type="PROSITE" id="PS50097"/>
    </source>
</evidence>